<dbReference type="InterPro" id="IPR003661">
    <property type="entry name" value="HisK_dim/P_dom"/>
</dbReference>
<feature type="domain" description="PAS" evidence="8">
    <location>
        <begin position="237"/>
        <end position="312"/>
    </location>
</feature>
<dbReference type="eggNOG" id="COG5002">
    <property type="taxonomic scope" value="Bacteria"/>
</dbReference>
<dbReference type="eggNOG" id="COG4191">
    <property type="taxonomic scope" value="Bacteria"/>
</dbReference>
<accession>W9VJD5</accession>
<dbReference type="InterPro" id="IPR003594">
    <property type="entry name" value="HATPase_dom"/>
</dbReference>
<dbReference type="eggNOG" id="COG2203">
    <property type="taxonomic scope" value="Bacteria"/>
</dbReference>
<dbReference type="InterPro" id="IPR052162">
    <property type="entry name" value="Sensor_kinase/Photoreceptor"/>
</dbReference>
<evidence type="ECO:0000256" key="1">
    <source>
        <dbReference type="ARBA" id="ARBA00000085"/>
    </source>
</evidence>
<dbReference type="SUPFAM" id="SSF55781">
    <property type="entry name" value="GAF domain-like"/>
    <property type="match status" value="1"/>
</dbReference>
<dbReference type="SMART" id="SM00091">
    <property type="entry name" value="PAS"/>
    <property type="match status" value="6"/>
</dbReference>
<dbReference type="PANTHER" id="PTHR43304">
    <property type="entry name" value="PHYTOCHROME-LIKE PROTEIN CPH1"/>
    <property type="match status" value="1"/>
</dbReference>
<keyword evidence="11" id="KW-1185">Reference proteome</keyword>
<feature type="domain" description="PAC" evidence="9">
    <location>
        <begin position="309"/>
        <end position="359"/>
    </location>
</feature>
<dbReference type="Gene3D" id="3.30.565.10">
    <property type="entry name" value="Histidine kinase-like ATPase, C-terminal domain"/>
    <property type="match status" value="1"/>
</dbReference>
<dbReference type="Gene3D" id="6.10.250.490">
    <property type="match status" value="1"/>
</dbReference>
<evidence type="ECO:0000256" key="4">
    <source>
        <dbReference type="ARBA" id="ARBA00022679"/>
    </source>
</evidence>
<reference evidence="10 11" key="1">
    <citation type="submission" date="2012-11" db="EMBL/GenBank/DDBJ databases">
        <title>Genome assembly of Thiorhodococcus sp. AK35.</title>
        <authorList>
            <person name="Nupur N."/>
            <person name="Khatri I."/>
            <person name="Subramanian S."/>
            <person name="Pinnaka A."/>
        </authorList>
    </citation>
    <scope>NUCLEOTIDE SEQUENCE [LARGE SCALE GENOMIC DNA]</scope>
    <source>
        <strain evidence="10 11">AK35</strain>
    </source>
</reference>
<feature type="coiled-coil region" evidence="6">
    <location>
        <begin position="1031"/>
        <end position="1058"/>
    </location>
</feature>
<gene>
    <name evidence="10" type="ORF">D779_0477</name>
</gene>
<dbReference type="EC" id="2.7.13.3" evidence="2"/>
<dbReference type="InterPro" id="IPR004358">
    <property type="entry name" value="Sig_transdc_His_kin-like_C"/>
</dbReference>
<dbReference type="InterPro" id="IPR003018">
    <property type="entry name" value="GAF"/>
</dbReference>
<proteinExistence type="predicted"/>
<comment type="caution">
    <text evidence="10">The sequence shown here is derived from an EMBL/GenBank/DDBJ whole genome shotgun (WGS) entry which is preliminary data.</text>
</comment>
<dbReference type="InterPro" id="IPR035965">
    <property type="entry name" value="PAS-like_dom_sf"/>
</dbReference>
<name>W9VJD5_9GAMM</name>
<dbReference type="CDD" id="cd00075">
    <property type="entry name" value="HATPase"/>
    <property type="match status" value="1"/>
</dbReference>
<dbReference type="STRING" id="1249627.D779_0477"/>
<dbReference type="PROSITE" id="PS50112">
    <property type="entry name" value="PAS"/>
    <property type="match status" value="3"/>
</dbReference>
<dbReference type="Proteomes" id="UP000019460">
    <property type="component" value="Unassembled WGS sequence"/>
</dbReference>
<dbReference type="Pfam" id="PF08447">
    <property type="entry name" value="PAS_3"/>
    <property type="match status" value="1"/>
</dbReference>
<keyword evidence="4" id="KW-0808">Transferase</keyword>
<dbReference type="InterPro" id="IPR000700">
    <property type="entry name" value="PAS-assoc_C"/>
</dbReference>
<keyword evidence="6" id="KW-0175">Coiled coil</keyword>
<dbReference type="InterPro" id="IPR013656">
    <property type="entry name" value="PAS_4"/>
</dbReference>
<dbReference type="InterPro" id="IPR005467">
    <property type="entry name" value="His_kinase_dom"/>
</dbReference>
<dbReference type="CDD" id="cd00082">
    <property type="entry name" value="HisKA"/>
    <property type="match status" value="1"/>
</dbReference>
<comment type="catalytic activity">
    <reaction evidence="1">
        <text>ATP + protein L-histidine = ADP + protein N-phospho-L-histidine.</text>
        <dbReference type="EC" id="2.7.13.3"/>
    </reaction>
</comment>
<keyword evidence="3" id="KW-0597">Phosphoprotein</keyword>
<evidence type="ECO:0000256" key="6">
    <source>
        <dbReference type="SAM" id="Coils"/>
    </source>
</evidence>
<dbReference type="Gene3D" id="1.10.287.130">
    <property type="match status" value="1"/>
</dbReference>
<dbReference type="InterPro" id="IPR000014">
    <property type="entry name" value="PAS"/>
</dbReference>
<dbReference type="SUPFAM" id="SSF55874">
    <property type="entry name" value="ATPase domain of HSP90 chaperone/DNA topoisomerase II/histidine kinase"/>
    <property type="match status" value="1"/>
</dbReference>
<dbReference type="SUPFAM" id="SSF47384">
    <property type="entry name" value="Homodimeric domain of signal transducing histidine kinase"/>
    <property type="match status" value="1"/>
</dbReference>
<dbReference type="SUPFAM" id="SSF55785">
    <property type="entry name" value="PYP-like sensor domain (PAS domain)"/>
    <property type="match status" value="7"/>
</dbReference>
<dbReference type="SMART" id="SM00387">
    <property type="entry name" value="HATPase_c"/>
    <property type="match status" value="1"/>
</dbReference>
<evidence type="ECO:0000259" key="9">
    <source>
        <dbReference type="PROSITE" id="PS50113"/>
    </source>
</evidence>
<sequence length="1325" mass="150290">MLLLWVQPDGQFLDADEAACKSLGYTREELRDLWVWDLDHEFPRDRWLELWARLRQLRRMRFASSFYCHDGDRVEAEIQLQLVDSGCPEHGLVLIRPRGEPRRTERTLSESEAHLALALEVSNQALFELDLVTGIAILSEAHPAMLGREIPDLAVGTDVWQQWLHPDDREAALGLFDECVSGTRERIRADFRFLAAEGRSIWIRSVARVVSRDGLGRPLRMLGTHIDITEEKRAEHAHALTLRAVDRAVVGVYQFDSEGRLVYINEEACRSLGYTREELLGERVDRFDPYITSEQLAEIERAVRVKGALRFETRHRRKDGTSFPVEVVANPIELDGHLHKFAFARDISDRKEADEALKASEAFLDSIIVQSPIPILIFDTWGRIVRANQAGIALFGREDASEAFHRYNLFEDERMRADGQLEQVERVFRNGETLRFQSRYPLHTQPPTTLELDSTIFPLRNAAGEISHAVVYHLDITQRKAAEARLRYHLESEQALADISGWMIKSGWEDLDIRFDAMLERLGRLMCAERCFFFSLSADGLVAVNNHEWCAPGIQPQISDLQALRAADYEPFYARLRQGEIVIARAENSDYGLRFKPGLLESGPHSLICIPVMWGSTLRGFVGLDSLTGERSWFEHDLRFLRLLAEIIAHTIQRLEAKQALLEQTRTLGESESRYRAVFDNATDAIIVHDAKGQILSVNRAMLEMYGLEQEEALDYRIQDMWGPQHVESVVFGYWQKVLEGESLHVDLTAMRPKDGFCFPVEVMLRSIQFGDRRAILANVRDITERKRAEEALRQSEERFAKAFRSNPAAIMISTIDEGRIIDANERYLHLIGAEREEVLGRTTLDIGIWGDRAFRDDMIERLKEGDSFLDAETVIHSRSGASRDILWSAEIIQLGGESALLSLVHDMTEQKRTQKALRESEARLSAAVESIPFDFFIMDLDGRYVLQNSSSKARWGDVVGDSPETSRVRRVYGEGWETRQRRVLAGEVVDEELVLDGDEDARFFRNVLAPIRDRDVVRGIVELSMDISERKRTERELQRHREHLEELVVERTDALRRVMGQLVQSEKLAALGNLVAGVAHELNTPLGNARMLSSTLEDSLRELGDVLERGELRRAQLLDFLESGLEAVRLLDRNTVRAAELVTHFKEVAVDQTSVRRRVFSLRQTVEETLATMRPTLKRCEHGIELDIPADLTLDSYPGPLEQILTNLIGNSLTHGFEGIESGHIRIGARALDPGSVRLIYRDDGLGIPAEKRSRIFDPFFTTRLGQGGSGLGLYIVYNLVTGVLGGTIEVGDSEDGRGAVFRLDLPCRAPERSQGESESGSGE</sequence>
<dbReference type="InterPro" id="IPR036097">
    <property type="entry name" value="HisK_dim/P_sf"/>
</dbReference>
<dbReference type="GO" id="GO:0000155">
    <property type="term" value="F:phosphorelay sensor kinase activity"/>
    <property type="evidence" value="ECO:0007669"/>
    <property type="project" value="InterPro"/>
</dbReference>
<dbReference type="SMART" id="SM00086">
    <property type="entry name" value="PAC"/>
    <property type="match status" value="5"/>
</dbReference>
<dbReference type="Pfam" id="PF02518">
    <property type="entry name" value="HATPase_c"/>
    <property type="match status" value="1"/>
</dbReference>
<dbReference type="SMART" id="SM00065">
    <property type="entry name" value="GAF"/>
    <property type="match status" value="1"/>
</dbReference>
<feature type="domain" description="PAS" evidence="8">
    <location>
        <begin position="671"/>
        <end position="742"/>
    </location>
</feature>
<dbReference type="NCBIfam" id="TIGR00229">
    <property type="entry name" value="sensory_box"/>
    <property type="match status" value="6"/>
</dbReference>
<feature type="domain" description="PAS" evidence="8">
    <location>
        <begin position="796"/>
        <end position="845"/>
    </location>
</feature>
<dbReference type="Gene3D" id="3.30.450.40">
    <property type="match status" value="1"/>
</dbReference>
<dbReference type="InterPro" id="IPR036890">
    <property type="entry name" value="HATPase_C_sf"/>
</dbReference>
<dbReference type="InterPro" id="IPR013655">
    <property type="entry name" value="PAS_fold_3"/>
</dbReference>
<dbReference type="PANTHER" id="PTHR43304:SF1">
    <property type="entry name" value="PAC DOMAIN-CONTAINING PROTEIN"/>
    <property type="match status" value="1"/>
</dbReference>
<dbReference type="CDD" id="cd00130">
    <property type="entry name" value="PAS"/>
    <property type="match status" value="5"/>
</dbReference>
<dbReference type="PROSITE" id="PS50113">
    <property type="entry name" value="PAC"/>
    <property type="match status" value="5"/>
</dbReference>
<evidence type="ECO:0000259" key="8">
    <source>
        <dbReference type="PROSITE" id="PS50112"/>
    </source>
</evidence>
<protein>
    <recommendedName>
        <fullName evidence="2">histidine kinase</fullName>
        <ecNumber evidence="2">2.7.13.3</ecNumber>
    </recommendedName>
</protein>
<evidence type="ECO:0000313" key="11">
    <source>
        <dbReference type="Proteomes" id="UP000019460"/>
    </source>
</evidence>
<feature type="domain" description="Histidine kinase" evidence="7">
    <location>
        <begin position="1078"/>
        <end position="1311"/>
    </location>
</feature>
<feature type="domain" description="PAC" evidence="9">
    <location>
        <begin position="990"/>
        <end position="1040"/>
    </location>
</feature>
<evidence type="ECO:0000256" key="2">
    <source>
        <dbReference type="ARBA" id="ARBA00012438"/>
    </source>
</evidence>
<dbReference type="EMBL" id="AONC01000014">
    <property type="protein sequence ID" value="EXJ16172.1"/>
    <property type="molecule type" value="Genomic_DNA"/>
</dbReference>
<dbReference type="eggNOG" id="COG2202">
    <property type="taxonomic scope" value="Bacteria"/>
</dbReference>
<organism evidence="10 11">
    <name type="scientific">Imhoffiella purpurea</name>
    <dbReference type="NCBI Taxonomy" id="1249627"/>
    <lineage>
        <taxon>Bacteria</taxon>
        <taxon>Pseudomonadati</taxon>
        <taxon>Pseudomonadota</taxon>
        <taxon>Gammaproteobacteria</taxon>
        <taxon>Chromatiales</taxon>
        <taxon>Chromatiaceae</taxon>
        <taxon>Imhoffiella</taxon>
    </lineage>
</organism>
<feature type="domain" description="PAC" evidence="9">
    <location>
        <begin position="187"/>
        <end position="240"/>
    </location>
</feature>
<dbReference type="Pfam" id="PF01590">
    <property type="entry name" value="GAF"/>
    <property type="match status" value="1"/>
</dbReference>
<evidence type="ECO:0000259" key="7">
    <source>
        <dbReference type="PROSITE" id="PS50109"/>
    </source>
</evidence>
<dbReference type="Pfam" id="PF08448">
    <property type="entry name" value="PAS_4"/>
    <property type="match status" value="3"/>
</dbReference>
<evidence type="ECO:0000256" key="5">
    <source>
        <dbReference type="ARBA" id="ARBA00022777"/>
    </source>
</evidence>
<dbReference type="PRINTS" id="PR00344">
    <property type="entry name" value="BCTRLSENSOR"/>
</dbReference>
<keyword evidence="5 10" id="KW-0418">Kinase</keyword>
<dbReference type="PATRIC" id="fig|1249627.3.peg.1053"/>
<feature type="domain" description="PAC" evidence="9">
    <location>
        <begin position="744"/>
        <end position="795"/>
    </location>
</feature>
<evidence type="ECO:0000256" key="3">
    <source>
        <dbReference type="ARBA" id="ARBA00022553"/>
    </source>
</evidence>
<dbReference type="Gene3D" id="3.30.450.20">
    <property type="entry name" value="PAS domain"/>
    <property type="match status" value="7"/>
</dbReference>
<dbReference type="PROSITE" id="PS50109">
    <property type="entry name" value="HIS_KIN"/>
    <property type="match status" value="1"/>
</dbReference>
<dbReference type="InterPro" id="IPR029016">
    <property type="entry name" value="GAF-like_dom_sf"/>
</dbReference>
<dbReference type="Pfam" id="PF13426">
    <property type="entry name" value="PAS_9"/>
    <property type="match status" value="2"/>
</dbReference>
<evidence type="ECO:0000313" key="10">
    <source>
        <dbReference type="EMBL" id="EXJ16172.1"/>
    </source>
</evidence>
<feature type="domain" description="PAC" evidence="9">
    <location>
        <begin position="436"/>
        <end position="488"/>
    </location>
</feature>
<dbReference type="InterPro" id="IPR001610">
    <property type="entry name" value="PAC"/>
</dbReference>
<dbReference type="Pfam" id="PF13188">
    <property type="entry name" value="PAS_8"/>
    <property type="match status" value="1"/>
</dbReference>